<feature type="transmembrane region" description="Helical" evidence="1">
    <location>
        <begin position="28"/>
        <end position="45"/>
    </location>
</feature>
<keyword evidence="1" id="KW-0812">Transmembrane</keyword>
<protein>
    <submittedName>
        <fullName evidence="2">Uncharacterized protein</fullName>
    </submittedName>
</protein>
<evidence type="ECO:0000313" key="3">
    <source>
        <dbReference type="Proteomes" id="UP000662888"/>
    </source>
</evidence>
<sequence>MGVLVSDLKESIRESFRRLAIFVKSHRLGVLSLMTLALLIAGAVVDGGPAKLFSEVFKYTAGALLAAFAVVFWEFVSDYAELSADDFWLESDQTTIKLHFEQASPDALVELKVHVERKFNMLTKNVGELKFKRSCKGSWKDDSYLKKIVKTRPGQGTHVDLTINDSNISGTVQLDGTRNEYLQGCLLSTEVLRCDTCHYALSIGSRVDSAKISWAVEGKAPAQVHAYLYGEVLKTTHGSSTGCRTPIRMTANVQQQVFNAEMGYDLLIFWNGEEP</sequence>
<reference evidence="2 3" key="1">
    <citation type="submission" date="2020-11" db="EMBL/GenBank/DDBJ databases">
        <authorList>
            <person name="Sun Q."/>
        </authorList>
    </citation>
    <scope>NUCLEOTIDE SEQUENCE [LARGE SCALE GENOMIC DNA]</scope>
    <source>
        <strain evidence="2 3">P8398</strain>
    </source>
</reference>
<dbReference type="Proteomes" id="UP000662888">
    <property type="component" value="Chromosome"/>
</dbReference>
<dbReference type="EMBL" id="CP065053">
    <property type="protein sequence ID" value="QPI50886.1"/>
    <property type="molecule type" value="Genomic_DNA"/>
</dbReference>
<feature type="transmembrane region" description="Helical" evidence="1">
    <location>
        <begin position="57"/>
        <end position="76"/>
    </location>
</feature>
<keyword evidence="1" id="KW-0472">Membrane</keyword>
<accession>A0AA48WF83</accession>
<name>A0AA48WF83_9BURK</name>
<keyword evidence="3" id="KW-1185">Reference proteome</keyword>
<gene>
    <name evidence="2" type="ORF">IV454_04790</name>
</gene>
<dbReference type="RefSeq" id="WP_206090541.1">
    <property type="nucleotide sequence ID" value="NZ_CP065053.1"/>
</dbReference>
<organism evidence="2 3">
    <name type="scientific">Massilia antarctica</name>
    <dbReference type="NCBI Taxonomy" id="2765360"/>
    <lineage>
        <taxon>Bacteria</taxon>
        <taxon>Pseudomonadati</taxon>
        <taxon>Pseudomonadota</taxon>
        <taxon>Betaproteobacteria</taxon>
        <taxon>Burkholderiales</taxon>
        <taxon>Oxalobacteraceae</taxon>
        <taxon>Telluria group</taxon>
        <taxon>Massilia</taxon>
    </lineage>
</organism>
<keyword evidence="1" id="KW-1133">Transmembrane helix</keyword>
<evidence type="ECO:0000313" key="2">
    <source>
        <dbReference type="EMBL" id="QPI50886.1"/>
    </source>
</evidence>
<proteinExistence type="predicted"/>
<evidence type="ECO:0000256" key="1">
    <source>
        <dbReference type="SAM" id="Phobius"/>
    </source>
</evidence>